<feature type="transmembrane region" description="Helical" evidence="1">
    <location>
        <begin position="6"/>
        <end position="27"/>
    </location>
</feature>
<protein>
    <submittedName>
        <fullName evidence="2">Uncharacterized protein</fullName>
    </submittedName>
</protein>
<keyword evidence="1" id="KW-0812">Transmembrane</keyword>
<feature type="transmembrane region" description="Helical" evidence="1">
    <location>
        <begin position="80"/>
        <end position="104"/>
    </location>
</feature>
<keyword evidence="1" id="KW-1133">Transmembrane helix</keyword>
<keyword evidence="3" id="KW-1185">Reference proteome</keyword>
<evidence type="ECO:0000313" key="2">
    <source>
        <dbReference type="EMBL" id="SMC53769.1"/>
    </source>
</evidence>
<accession>A0A1W1ZZ57</accession>
<organism evidence="2 3">
    <name type="scientific">Cellulophaga tyrosinoxydans</name>
    <dbReference type="NCBI Taxonomy" id="504486"/>
    <lineage>
        <taxon>Bacteria</taxon>
        <taxon>Pseudomonadati</taxon>
        <taxon>Bacteroidota</taxon>
        <taxon>Flavobacteriia</taxon>
        <taxon>Flavobacteriales</taxon>
        <taxon>Flavobacteriaceae</taxon>
        <taxon>Cellulophaga</taxon>
    </lineage>
</organism>
<keyword evidence="1" id="KW-0472">Membrane</keyword>
<proteinExistence type="predicted"/>
<reference evidence="2 3" key="1">
    <citation type="submission" date="2017-04" db="EMBL/GenBank/DDBJ databases">
        <authorList>
            <person name="Afonso C.L."/>
            <person name="Miller P.J."/>
            <person name="Scott M.A."/>
            <person name="Spackman E."/>
            <person name="Goraichik I."/>
            <person name="Dimitrov K.M."/>
            <person name="Suarez D.L."/>
            <person name="Swayne D.E."/>
        </authorList>
    </citation>
    <scope>NUCLEOTIDE SEQUENCE [LARGE SCALE GENOMIC DNA]</scope>
    <source>
        <strain evidence="2 3">DSM 21164</strain>
    </source>
</reference>
<feature type="transmembrane region" description="Helical" evidence="1">
    <location>
        <begin position="48"/>
        <end position="74"/>
    </location>
</feature>
<dbReference type="AlphaFoldDB" id="A0A1W1ZZ57"/>
<dbReference type="Proteomes" id="UP000192360">
    <property type="component" value="Unassembled WGS sequence"/>
</dbReference>
<feature type="transmembrane region" description="Helical" evidence="1">
    <location>
        <begin position="116"/>
        <end position="140"/>
    </location>
</feature>
<dbReference type="OrthoDB" id="1439378at2"/>
<sequence>MKPILYTTLITMFYYLALIFAANKIMLKKYNKTNTEDSTEAKQSNHMLLAVNLNIIFLLFLTHDSVMNYITYLIGDESGFFTILSSGSLLILVHGILLFISYIISKFLYNIIGKNAPSFLHPILWITINLILLKLTFLYYEAYISTQGFTIL</sequence>
<dbReference type="STRING" id="504486.SAMN05660703_1672"/>
<evidence type="ECO:0000256" key="1">
    <source>
        <dbReference type="SAM" id="Phobius"/>
    </source>
</evidence>
<evidence type="ECO:0000313" key="3">
    <source>
        <dbReference type="Proteomes" id="UP000192360"/>
    </source>
</evidence>
<gene>
    <name evidence="2" type="ORF">SAMN05660703_1672</name>
</gene>
<dbReference type="RefSeq" id="WP_143312491.1">
    <property type="nucleotide sequence ID" value="NZ_FWXO01000002.1"/>
</dbReference>
<name>A0A1W1ZZ57_9FLAO</name>
<dbReference type="EMBL" id="FWXO01000002">
    <property type="protein sequence ID" value="SMC53769.1"/>
    <property type="molecule type" value="Genomic_DNA"/>
</dbReference>